<dbReference type="Gene3D" id="3.40.50.12780">
    <property type="entry name" value="N-terminal domain of ligase-like"/>
    <property type="match status" value="1"/>
</dbReference>
<dbReference type="AlphaFoldDB" id="A0AA41Z588"/>
<dbReference type="InterPro" id="IPR042099">
    <property type="entry name" value="ANL_N_sf"/>
</dbReference>
<protein>
    <submittedName>
        <fullName evidence="3">Long-chain fatty acid--CoA ligase</fullName>
    </submittedName>
</protein>
<feature type="domain" description="AMP-dependent synthetase/ligase" evidence="1">
    <location>
        <begin position="4"/>
        <end position="372"/>
    </location>
</feature>
<dbReference type="EMBL" id="JANFAV010000002">
    <property type="protein sequence ID" value="MCW6534277.1"/>
    <property type="molecule type" value="Genomic_DNA"/>
</dbReference>
<dbReference type="GO" id="GO:0016878">
    <property type="term" value="F:acid-thiol ligase activity"/>
    <property type="evidence" value="ECO:0007669"/>
    <property type="project" value="UniProtKB-ARBA"/>
</dbReference>
<keyword evidence="3" id="KW-0436">Ligase</keyword>
<dbReference type="Pfam" id="PF13193">
    <property type="entry name" value="AMP-binding_C"/>
    <property type="match status" value="1"/>
</dbReference>
<dbReference type="SUPFAM" id="SSF56801">
    <property type="entry name" value="Acetyl-CoA synthetase-like"/>
    <property type="match status" value="1"/>
</dbReference>
<gene>
    <name evidence="3" type="ORF">NEE01_05695</name>
</gene>
<comment type="caution">
    <text evidence="3">The sequence shown here is derived from an EMBL/GenBank/DDBJ whole genome shotgun (WGS) entry which is preliminary data.</text>
</comment>
<dbReference type="CDD" id="cd05936">
    <property type="entry name" value="FC-FACS_FadD_like"/>
    <property type="match status" value="1"/>
</dbReference>
<dbReference type="InterPro" id="IPR045851">
    <property type="entry name" value="AMP-bd_C_sf"/>
</dbReference>
<evidence type="ECO:0000259" key="1">
    <source>
        <dbReference type="Pfam" id="PF00501"/>
    </source>
</evidence>
<dbReference type="InterPro" id="IPR020845">
    <property type="entry name" value="AMP-binding_CS"/>
</dbReference>
<dbReference type="InterPro" id="IPR000873">
    <property type="entry name" value="AMP-dep_synth/lig_dom"/>
</dbReference>
<evidence type="ECO:0000313" key="4">
    <source>
        <dbReference type="Proteomes" id="UP001165565"/>
    </source>
</evidence>
<dbReference type="Proteomes" id="UP001165565">
    <property type="component" value="Unassembled WGS sequence"/>
</dbReference>
<dbReference type="PROSITE" id="PS00455">
    <property type="entry name" value="AMP_BINDING"/>
    <property type="match status" value="1"/>
</dbReference>
<dbReference type="PANTHER" id="PTHR43767">
    <property type="entry name" value="LONG-CHAIN-FATTY-ACID--COA LIGASE"/>
    <property type="match status" value="1"/>
</dbReference>
<dbReference type="Gene3D" id="3.30.300.30">
    <property type="match status" value="1"/>
</dbReference>
<evidence type="ECO:0000313" key="3">
    <source>
        <dbReference type="EMBL" id="MCW6534277.1"/>
    </source>
</evidence>
<dbReference type="PANTHER" id="PTHR43767:SF1">
    <property type="entry name" value="NONRIBOSOMAL PEPTIDE SYNTHASE PES1 (EUROFUNG)-RELATED"/>
    <property type="match status" value="1"/>
</dbReference>
<keyword evidence="4" id="KW-1185">Reference proteome</keyword>
<feature type="domain" description="AMP-binding enzyme C-terminal" evidence="2">
    <location>
        <begin position="423"/>
        <end position="497"/>
    </location>
</feature>
<dbReference type="InterPro" id="IPR050237">
    <property type="entry name" value="ATP-dep_AMP-bd_enzyme"/>
</dbReference>
<proteinExistence type="predicted"/>
<reference evidence="3" key="1">
    <citation type="submission" date="2022-06" db="EMBL/GenBank/DDBJ databases">
        <title>Sphingomonas sp. nov. isolated from rhizosphere soil of tomato.</title>
        <authorList>
            <person name="Dong H."/>
            <person name="Gao R."/>
        </authorList>
    </citation>
    <scope>NUCLEOTIDE SEQUENCE</scope>
    <source>
        <strain evidence="3">MMSM24</strain>
    </source>
</reference>
<evidence type="ECO:0000259" key="2">
    <source>
        <dbReference type="Pfam" id="PF13193"/>
    </source>
</evidence>
<name>A0AA41Z588_9SPHN</name>
<dbReference type="InterPro" id="IPR025110">
    <property type="entry name" value="AMP-bd_C"/>
</dbReference>
<accession>A0AA41Z588</accession>
<organism evidence="3 4">
    <name type="scientific">Sphingomonas lycopersici</name>
    <dbReference type="NCBI Taxonomy" id="2951807"/>
    <lineage>
        <taxon>Bacteria</taxon>
        <taxon>Pseudomonadati</taxon>
        <taxon>Pseudomonadota</taxon>
        <taxon>Alphaproteobacteria</taxon>
        <taxon>Sphingomonadales</taxon>
        <taxon>Sphingomonadaceae</taxon>
        <taxon>Sphingomonas</taxon>
    </lineage>
</organism>
<dbReference type="Pfam" id="PF00501">
    <property type="entry name" value="AMP-binding"/>
    <property type="match status" value="1"/>
</dbReference>
<sequence>MGRVTSYAELAEAVRHAAAGLQDLGVGAGTRVALCMPNMPHYPILFLATLRLGGVVVNVNPLYVERELHHLLEDSGAQVIATCDLTDVHARVSAVAAELGVQHVITCPIAEGLPTLQRIAYRLFRRKDIAPARHEPQHITYHDMVARRGEPTPVAVSPDGVAVLQYTGGTTGLPKAAMLTHANLVVNADAMVVHVGGESATQDRVLGVLPLFHVFALTTVLSFSIRVGAQMILMPRFRLEDALKTIARTRPTFFPAVPTIFGAIAGVAATRSIDLSNIRACISGGAPLPAEVHDAFTRTTGARLVEGYGLSEASPIITCNPIDGPARAGSAGVPFPGTTIEIRDLADPARLCPEGERGEICARGPQVMKGYWGRDDETRKVFVDGALRTGDVGYLDPDGYLFIVDRIKDVIISSGYNVYPRVIEDALYEHPAVAEAVVIGVDDQYRGQSPKGFVTLKPGASATPEELRAFLADKVSKIELPHDIEIRDALPKTLIGKLSKKELVEESKGRGAALGGGGGQ</sequence>